<comment type="function">
    <text evidence="5">Involved in chemotaxis. Part of a chemotaxis signal transduction system that modulates chemotaxis in response to various stimuli. Catalyzes the demethylation of specific methylglutamate residues introduced into the chemoreceptors (methyl-accepting chemotaxis proteins or MCP) by CheR. Also mediates the irreversible deamidation of specific glutamine residues to glutamic acid.</text>
</comment>
<evidence type="ECO:0000259" key="9">
    <source>
        <dbReference type="PROSITE" id="PS50122"/>
    </source>
</evidence>
<feature type="active site" evidence="5 6">
    <location>
        <position position="178"/>
    </location>
</feature>
<protein>
    <recommendedName>
        <fullName evidence="5">Protein-glutamate methylesterase/protein-glutamine glutaminase</fullName>
        <ecNumber evidence="5">3.1.1.61</ecNumber>
        <ecNumber evidence="5">3.5.1.44</ecNumber>
    </recommendedName>
</protein>
<reference evidence="10 11" key="1">
    <citation type="submission" date="2023-01" db="EMBL/GenBank/DDBJ databases">
        <title>Novel diversity within Roseofilum (Cyanobacteria; Desertifilaceae) from marine benthic mats with descriptions of four novel species.</title>
        <authorList>
            <person name="Wang Y."/>
            <person name="Berthold D.E."/>
            <person name="Hu J."/>
            <person name="Lefler F.W."/>
            <person name="Laughinghouse H.D. IV."/>
        </authorList>
    </citation>
    <scope>NUCLEOTIDE SEQUENCE [LARGE SCALE GENOMIC DNA]</scope>
    <source>
        <strain evidence="10 11">BLCC-M91</strain>
    </source>
</reference>
<feature type="modified residue" description="4-aspartylphosphate" evidence="5 7">
    <location>
        <position position="64"/>
    </location>
</feature>
<evidence type="ECO:0000256" key="4">
    <source>
        <dbReference type="ARBA" id="ARBA00048267"/>
    </source>
</evidence>
<dbReference type="InterPro" id="IPR001789">
    <property type="entry name" value="Sig_transdc_resp-reg_receiver"/>
</dbReference>
<dbReference type="InterPro" id="IPR008248">
    <property type="entry name" value="CheB-like"/>
</dbReference>
<dbReference type="CDD" id="cd17541">
    <property type="entry name" value="REC_CheB-like"/>
    <property type="match status" value="1"/>
</dbReference>
<evidence type="ECO:0000256" key="3">
    <source>
        <dbReference type="ARBA" id="ARBA00022801"/>
    </source>
</evidence>
<keyword evidence="11" id="KW-1185">Reference proteome</keyword>
<comment type="subcellular location">
    <subcellularLocation>
        <location evidence="5">Cytoplasm</location>
    </subcellularLocation>
</comment>
<dbReference type="Pfam" id="PF00072">
    <property type="entry name" value="Response_reg"/>
    <property type="match status" value="1"/>
</dbReference>
<dbReference type="Gene3D" id="3.40.50.2300">
    <property type="match status" value="1"/>
</dbReference>
<dbReference type="EC" id="3.1.1.61" evidence="5"/>
<evidence type="ECO:0000313" key="11">
    <source>
        <dbReference type="Proteomes" id="UP001231370"/>
    </source>
</evidence>
<keyword evidence="1 5" id="KW-0963">Cytoplasm</keyword>
<feature type="domain" description="CheB-type methylesterase" evidence="9">
    <location>
        <begin position="164"/>
        <end position="360"/>
    </location>
</feature>
<gene>
    <name evidence="5" type="primary">cheB</name>
    <name evidence="10" type="ORF">PJF56_12655</name>
</gene>
<dbReference type="Gene3D" id="3.40.50.180">
    <property type="entry name" value="Methylesterase CheB, C-terminal domain"/>
    <property type="match status" value="1"/>
</dbReference>
<dbReference type="EC" id="3.5.1.44" evidence="5"/>
<dbReference type="RefSeq" id="WP_283763019.1">
    <property type="nucleotide sequence ID" value="NZ_JAQPOK010000090.1"/>
</dbReference>
<feature type="domain" description="Response regulatory" evidence="8">
    <location>
        <begin position="13"/>
        <end position="129"/>
    </location>
</feature>
<dbReference type="EMBL" id="JAQPOK010000090">
    <property type="protein sequence ID" value="MDJ1179715.1"/>
    <property type="molecule type" value="Genomic_DNA"/>
</dbReference>
<comment type="catalytic activity">
    <reaction evidence="4 5">
        <text>[protein]-L-glutamate 5-O-methyl ester + H2O = L-glutamyl-[protein] + methanol + H(+)</text>
        <dbReference type="Rhea" id="RHEA:23236"/>
        <dbReference type="Rhea" id="RHEA-COMP:10208"/>
        <dbReference type="Rhea" id="RHEA-COMP:10311"/>
        <dbReference type="ChEBI" id="CHEBI:15377"/>
        <dbReference type="ChEBI" id="CHEBI:15378"/>
        <dbReference type="ChEBI" id="CHEBI:17790"/>
        <dbReference type="ChEBI" id="CHEBI:29973"/>
        <dbReference type="ChEBI" id="CHEBI:82795"/>
        <dbReference type="EC" id="3.1.1.61"/>
    </reaction>
</comment>
<evidence type="ECO:0000259" key="8">
    <source>
        <dbReference type="PROSITE" id="PS50110"/>
    </source>
</evidence>
<name>A0ABT7BKK0_9CYAN</name>
<keyword evidence="3 5" id="KW-0378">Hydrolase</keyword>
<accession>A0ABT7BKK0</accession>
<comment type="PTM">
    <text evidence="5">Phosphorylated by CheA. Phosphorylation of the N-terminal regulatory domain activates the methylesterase activity.</text>
</comment>
<dbReference type="InterPro" id="IPR011006">
    <property type="entry name" value="CheY-like_superfamily"/>
</dbReference>
<evidence type="ECO:0000256" key="1">
    <source>
        <dbReference type="ARBA" id="ARBA00022490"/>
    </source>
</evidence>
<comment type="domain">
    <text evidence="5">Contains a C-terminal catalytic domain, and an N-terminal region which modulates catalytic activity.</text>
</comment>
<organism evidence="10 11">
    <name type="scientific">Roseofilum halophilum BLCC-M91</name>
    <dbReference type="NCBI Taxonomy" id="3022259"/>
    <lineage>
        <taxon>Bacteria</taxon>
        <taxon>Bacillati</taxon>
        <taxon>Cyanobacteriota</taxon>
        <taxon>Cyanophyceae</taxon>
        <taxon>Desertifilales</taxon>
        <taxon>Desertifilaceae</taxon>
        <taxon>Roseofilum</taxon>
        <taxon>Roseofilum halophilum</taxon>
    </lineage>
</organism>
<dbReference type="PANTHER" id="PTHR42872">
    <property type="entry name" value="PROTEIN-GLUTAMATE METHYLESTERASE/PROTEIN-GLUTAMINE GLUTAMINASE"/>
    <property type="match status" value="1"/>
</dbReference>
<evidence type="ECO:0000256" key="5">
    <source>
        <dbReference type="HAMAP-Rule" id="MF_00099"/>
    </source>
</evidence>
<sequence length="361" mass="38934">MSITQPNNPNLIKVLVVDDSAYVRKVIKKMLSNSPFIEVIGIAHDGEDALEQVAKHNPDVVTLDLIMPGIDGIEFIRQQMLRKVLPIVIVSIADEGGKKVLDALDAGAVDFIHKPTALATDKIFEIQDDLIQKVKKAAKLPLNPYPPALNLVTPDVKPSVAISPSSTPRFDIVLIGISTGGPQALTYLIPQFPEDFPVPIAVVLHMPKGYTKLYSERLNHYCSLEVIEAHTGDLVCPGRVLIATAGYHLGFERNQEGVVVAKQQSKPFDLPHRPSVDVLFQSGAQVYGDRTLGVVMTGMGSDGKQGAAQIKSHGGMIITESESSCVVYGMPRSVVEAGLSDRSASLKSMAHAINELLFSCA</sequence>
<feature type="active site" evidence="5 6">
    <location>
        <position position="302"/>
    </location>
</feature>
<dbReference type="SUPFAM" id="SSF52172">
    <property type="entry name" value="CheY-like"/>
    <property type="match status" value="1"/>
</dbReference>
<keyword evidence="5 7" id="KW-0597">Phosphoprotein</keyword>
<comment type="similarity">
    <text evidence="5">Belongs to the CheB family.</text>
</comment>
<dbReference type="PIRSF" id="PIRSF000876">
    <property type="entry name" value="RR_chemtxs_CheB"/>
    <property type="match status" value="1"/>
</dbReference>
<comment type="caution">
    <text evidence="10">The sequence shown here is derived from an EMBL/GenBank/DDBJ whole genome shotgun (WGS) entry which is preliminary data.</text>
</comment>
<dbReference type="InterPro" id="IPR000673">
    <property type="entry name" value="Sig_transdc_resp-reg_Me-estase"/>
</dbReference>
<proteinExistence type="inferred from homology"/>
<dbReference type="Proteomes" id="UP001231370">
    <property type="component" value="Unassembled WGS sequence"/>
</dbReference>
<dbReference type="NCBIfam" id="NF001965">
    <property type="entry name" value="PRK00742.1"/>
    <property type="match status" value="1"/>
</dbReference>
<evidence type="ECO:0000313" key="10">
    <source>
        <dbReference type="EMBL" id="MDJ1179715.1"/>
    </source>
</evidence>
<dbReference type="HAMAP" id="MF_00099">
    <property type="entry name" value="CheB_chemtxs"/>
    <property type="match status" value="1"/>
</dbReference>
<comment type="catalytic activity">
    <reaction evidence="5">
        <text>L-glutaminyl-[protein] + H2O = L-glutamyl-[protein] + NH4(+)</text>
        <dbReference type="Rhea" id="RHEA:16441"/>
        <dbReference type="Rhea" id="RHEA-COMP:10207"/>
        <dbReference type="Rhea" id="RHEA-COMP:10208"/>
        <dbReference type="ChEBI" id="CHEBI:15377"/>
        <dbReference type="ChEBI" id="CHEBI:28938"/>
        <dbReference type="ChEBI" id="CHEBI:29973"/>
        <dbReference type="ChEBI" id="CHEBI:30011"/>
        <dbReference type="EC" id="3.5.1.44"/>
    </reaction>
</comment>
<dbReference type="PANTHER" id="PTHR42872:SF6">
    <property type="entry name" value="PROTEIN-GLUTAMATE METHYLESTERASE_PROTEIN-GLUTAMINE GLUTAMINASE"/>
    <property type="match status" value="1"/>
</dbReference>
<evidence type="ECO:0000256" key="7">
    <source>
        <dbReference type="PROSITE-ProRule" id="PRU00169"/>
    </source>
</evidence>
<evidence type="ECO:0000256" key="6">
    <source>
        <dbReference type="PROSITE-ProRule" id="PRU00050"/>
    </source>
</evidence>
<dbReference type="CDD" id="cd16432">
    <property type="entry name" value="CheB_Rec"/>
    <property type="match status" value="1"/>
</dbReference>
<dbReference type="InterPro" id="IPR035909">
    <property type="entry name" value="CheB_C"/>
</dbReference>
<dbReference type="PROSITE" id="PS50122">
    <property type="entry name" value="CHEB"/>
    <property type="match status" value="1"/>
</dbReference>
<dbReference type="SMART" id="SM00448">
    <property type="entry name" value="REC"/>
    <property type="match status" value="1"/>
</dbReference>
<evidence type="ECO:0000256" key="2">
    <source>
        <dbReference type="ARBA" id="ARBA00022500"/>
    </source>
</evidence>
<dbReference type="Pfam" id="PF01339">
    <property type="entry name" value="CheB_methylest"/>
    <property type="match status" value="1"/>
</dbReference>
<dbReference type="PROSITE" id="PS50110">
    <property type="entry name" value="RESPONSE_REGULATORY"/>
    <property type="match status" value="1"/>
</dbReference>
<feature type="active site" evidence="5 6">
    <location>
        <position position="205"/>
    </location>
</feature>
<dbReference type="SUPFAM" id="SSF52738">
    <property type="entry name" value="Methylesterase CheB, C-terminal domain"/>
    <property type="match status" value="1"/>
</dbReference>
<keyword evidence="2 5" id="KW-0145">Chemotaxis</keyword>